<accession>A0AAV6WL93</accession>
<dbReference type="EMBL" id="WHWC01000013">
    <property type="protein sequence ID" value="KAG8371308.1"/>
    <property type="molecule type" value="Genomic_DNA"/>
</dbReference>
<keyword evidence="7" id="KW-1185">Reference proteome</keyword>
<feature type="domain" description="RING-type" evidence="5">
    <location>
        <begin position="249"/>
        <end position="290"/>
    </location>
</feature>
<dbReference type="GO" id="GO:0005634">
    <property type="term" value="C:nucleus"/>
    <property type="evidence" value="ECO:0007669"/>
    <property type="project" value="TreeGrafter"/>
</dbReference>
<evidence type="ECO:0000256" key="3">
    <source>
        <dbReference type="ARBA" id="ARBA00022833"/>
    </source>
</evidence>
<dbReference type="GO" id="GO:0061630">
    <property type="term" value="F:ubiquitin protein ligase activity"/>
    <property type="evidence" value="ECO:0007669"/>
    <property type="project" value="TreeGrafter"/>
</dbReference>
<dbReference type="InterPro" id="IPR051834">
    <property type="entry name" value="RING_finger_E3_ligase"/>
</dbReference>
<dbReference type="Gene3D" id="3.30.40.10">
    <property type="entry name" value="Zinc/RING finger domain, C3HC4 (zinc finger)"/>
    <property type="match status" value="1"/>
</dbReference>
<proteinExistence type="predicted"/>
<evidence type="ECO:0000256" key="1">
    <source>
        <dbReference type="ARBA" id="ARBA00022723"/>
    </source>
</evidence>
<evidence type="ECO:0000256" key="2">
    <source>
        <dbReference type="ARBA" id="ARBA00022771"/>
    </source>
</evidence>
<dbReference type="PROSITE" id="PS50089">
    <property type="entry name" value="ZF_RING_2"/>
    <property type="match status" value="1"/>
</dbReference>
<gene>
    <name evidence="6" type="ORF">BUALT_Bualt13G0074200</name>
</gene>
<evidence type="ECO:0000259" key="5">
    <source>
        <dbReference type="PROSITE" id="PS50089"/>
    </source>
</evidence>
<sequence length="306" mass="35378">MPDPPSWLPPLNSHHYYAIRVNAFETQISPSELHAVYRNPRAHIRHQAQVTVGYDPIDDDCSYHLPGLFLNNTLVIDRNPETLNTSLREVLLNENLVPFQLDRCFWELSHDDDGFDSWRYEFLDDDEEKLCDRIFKFLCELNENPNNANHNILGVTLEIWKDVEVPSDEFWSWISYYREKKLVYSRGSISLEYGEAIKRPRSEIQLLEEEMSFMAFKSASRASVNELESVIYNSDIDGDEKSDAAAKSCSICLEEIVNGSRVTGLPCLHVFHGDCVVRWMRGNHVCPLCRYPLPTDDDDGDDEPTR</sequence>
<dbReference type="GO" id="GO:0006511">
    <property type="term" value="P:ubiquitin-dependent protein catabolic process"/>
    <property type="evidence" value="ECO:0007669"/>
    <property type="project" value="TreeGrafter"/>
</dbReference>
<dbReference type="InterPro" id="IPR001841">
    <property type="entry name" value="Znf_RING"/>
</dbReference>
<comment type="caution">
    <text evidence="6">The sequence shown here is derived from an EMBL/GenBank/DDBJ whole genome shotgun (WGS) entry which is preliminary data.</text>
</comment>
<keyword evidence="2 4" id="KW-0863">Zinc-finger</keyword>
<evidence type="ECO:0000313" key="7">
    <source>
        <dbReference type="Proteomes" id="UP000826271"/>
    </source>
</evidence>
<dbReference type="PANTHER" id="PTHR45931:SF3">
    <property type="entry name" value="RING ZINC FINGER-CONTAINING PROTEIN"/>
    <property type="match status" value="1"/>
</dbReference>
<dbReference type="AlphaFoldDB" id="A0AAV6WL93"/>
<dbReference type="Proteomes" id="UP000826271">
    <property type="component" value="Unassembled WGS sequence"/>
</dbReference>
<keyword evidence="1" id="KW-0479">Metal-binding</keyword>
<dbReference type="PANTHER" id="PTHR45931">
    <property type="entry name" value="SI:CH211-59O9.10"/>
    <property type="match status" value="1"/>
</dbReference>
<dbReference type="Pfam" id="PF13639">
    <property type="entry name" value="zf-RING_2"/>
    <property type="match status" value="1"/>
</dbReference>
<evidence type="ECO:0000313" key="6">
    <source>
        <dbReference type="EMBL" id="KAG8371308.1"/>
    </source>
</evidence>
<dbReference type="GO" id="GO:0008270">
    <property type="term" value="F:zinc ion binding"/>
    <property type="evidence" value="ECO:0007669"/>
    <property type="project" value="UniProtKB-KW"/>
</dbReference>
<reference evidence="6" key="1">
    <citation type="submission" date="2019-10" db="EMBL/GenBank/DDBJ databases">
        <authorList>
            <person name="Zhang R."/>
            <person name="Pan Y."/>
            <person name="Wang J."/>
            <person name="Ma R."/>
            <person name="Yu S."/>
        </authorList>
    </citation>
    <scope>NUCLEOTIDE SEQUENCE</scope>
    <source>
        <strain evidence="6">LA-IB0</strain>
        <tissue evidence="6">Leaf</tissue>
    </source>
</reference>
<dbReference type="SMART" id="SM00184">
    <property type="entry name" value="RING"/>
    <property type="match status" value="1"/>
</dbReference>
<dbReference type="SUPFAM" id="SSF57850">
    <property type="entry name" value="RING/U-box"/>
    <property type="match status" value="1"/>
</dbReference>
<evidence type="ECO:0000256" key="4">
    <source>
        <dbReference type="PROSITE-ProRule" id="PRU00175"/>
    </source>
</evidence>
<keyword evidence="3" id="KW-0862">Zinc</keyword>
<protein>
    <recommendedName>
        <fullName evidence="5">RING-type domain-containing protein</fullName>
    </recommendedName>
</protein>
<organism evidence="6 7">
    <name type="scientific">Buddleja alternifolia</name>
    <dbReference type="NCBI Taxonomy" id="168488"/>
    <lineage>
        <taxon>Eukaryota</taxon>
        <taxon>Viridiplantae</taxon>
        <taxon>Streptophyta</taxon>
        <taxon>Embryophyta</taxon>
        <taxon>Tracheophyta</taxon>
        <taxon>Spermatophyta</taxon>
        <taxon>Magnoliopsida</taxon>
        <taxon>eudicotyledons</taxon>
        <taxon>Gunneridae</taxon>
        <taxon>Pentapetalae</taxon>
        <taxon>asterids</taxon>
        <taxon>lamiids</taxon>
        <taxon>Lamiales</taxon>
        <taxon>Scrophulariaceae</taxon>
        <taxon>Buddlejeae</taxon>
        <taxon>Buddleja</taxon>
    </lineage>
</organism>
<name>A0AAV6WL93_9LAMI</name>
<dbReference type="InterPro" id="IPR013083">
    <property type="entry name" value="Znf_RING/FYVE/PHD"/>
</dbReference>